<dbReference type="KEGG" id="bbel:109474877"/>
<dbReference type="Gene3D" id="3.40.20.10">
    <property type="entry name" value="Severin"/>
    <property type="match status" value="1"/>
</dbReference>
<proteinExistence type="inferred from homology"/>
<reference evidence="5" key="1">
    <citation type="submission" date="2025-08" db="UniProtKB">
        <authorList>
            <consortium name="RefSeq"/>
        </authorList>
    </citation>
    <scope>IDENTIFICATION</scope>
    <source>
        <tissue evidence="5">Gonad</tissue>
    </source>
</reference>
<dbReference type="GO" id="GO:0003779">
    <property type="term" value="F:actin binding"/>
    <property type="evidence" value="ECO:0007669"/>
    <property type="project" value="UniProtKB-KW"/>
</dbReference>
<keyword evidence="2" id="KW-0009">Actin-binding</keyword>
<dbReference type="GO" id="GO:0015629">
    <property type="term" value="C:actin cytoskeleton"/>
    <property type="evidence" value="ECO:0007669"/>
    <property type="project" value="InterPro"/>
</dbReference>
<dbReference type="InterPro" id="IPR002108">
    <property type="entry name" value="ADF-H"/>
</dbReference>
<dbReference type="PANTHER" id="PTHR11913">
    <property type="entry name" value="COFILIN-RELATED"/>
    <property type="match status" value="1"/>
</dbReference>
<comment type="similarity">
    <text evidence="1">Belongs to the actin-binding proteins ADF family.</text>
</comment>
<dbReference type="SUPFAM" id="SSF55753">
    <property type="entry name" value="Actin depolymerizing proteins"/>
    <property type="match status" value="1"/>
</dbReference>
<name>A0A6P4ZAI2_BRABE</name>
<dbReference type="RefSeq" id="XP_019630899.1">
    <property type="nucleotide sequence ID" value="XM_019775340.1"/>
</dbReference>
<protein>
    <submittedName>
        <fullName evidence="5">Cofilin-like</fullName>
    </submittedName>
</protein>
<dbReference type="PROSITE" id="PS51263">
    <property type="entry name" value="ADF_H"/>
    <property type="match status" value="1"/>
</dbReference>
<dbReference type="InterPro" id="IPR017904">
    <property type="entry name" value="ADF/Cofilin"/>
</dbReference>
<dbReference type="GeneID" id="109474877"/>
<dbReference type="OrthoDB" id="10249245at2759"/>
<evidence type="ECO:0000259" key="3">
    <source>
        <dbReference type="PROSITE" id="PS51263"/>
    </source>
</evidence>
<keyword evidence="4" id="KW-1185">Reference proteome</keyword>
<dbReference type="AlphaFoldDB" id="A0A6P4ZAI2"/>
<dbReference type="InterPro" id="IPR029006">
    <property type="entry name" value="ADF-H/Gelsolin-like_dom_sf"/>
</dbReference>
<organism evidence="4 5">
    <name type="scientific">Branchiostoma belcheri</name>
    <name type="common">Amphioxus</name>
    <dbReference type="NCBI Taxonomy" id="7741"/>
    <lineage>
        <taxon>Eukaryota</taxon>
        <taxon>Metazoa</taxon>
        <taxon>Chordata</taxon>
        <taxon>Cephalochordata</taxon>
        <taxon>Leptocardii</taxon>
        <taxon>Amphioxiformes</taxon>
        <taxon>Branchiostomatidae</taxon>
        <taxon>Branchiostoma</taxon>
    </lineage>
</organism>
<sequence>MASGVSVAAEVVTALQDLKIRHKYKYVIYHIAGGEVRNQALDNINSEDKNNEYNTEYQKQRHQGFVEELKGGEQANTCRYAVYDFSILDQKEGDTAARKTNKILFIVWCPDTASVKDKMLYASSKDAVKKALGSGITEVQATDLSELSFDYFWEKAQSK</sequence>
<evidence type="ECO:0000313" key="5">
    <source>
        <dbReference type="RefSeq" id="XP_019630899.1"/>
    </source>
</evidence>
<dbReference type="GO" id="GO:0030042">
    <property type="term" value="P:actin filament depolymerization"/>
    <property type="evidence" value="ECO:0007669"/>
    <property type="project" value="InterPro"/>
</dbReference>
<accession>A0A6P4ZAI2</accession>
<evidence type="ECO:0000256" key="1">
    <source>
        <dbReference type="ARBA" id="ARBA00006844"/>
    </source>
</evidence>
<evidence type="ECO:0000256" key="2">
    <source>
        <dbReference type="ARBA" id="ARBA00023203"/>
    </source>
</evidence>
<dbReference type="Proteomes" id="UP000515135">
    <property type="component" value="Unplaced"/>
</dbReference>
<dbReference type="CDD" id="cd11286">
    <property type="entry name" value="ADF_cofilin_like"/>
    <property type="match status" value="1"/>
</dbReference>
<dbReference type="Pfam" id="PF00241">
    <property type="entry name" value="Cofilin_ADF"/>
    <property type="match status" value="1"/>
</dbReference>
<gene>
    <name evidence="5" type="primary">LOC109474877</name>
</gene>
<feature type="domain" description="ADF-H" evidence="3">
    <location>
        <begin position="2"/>
        <end position="157"/>
    </location>
</feature>
<evidence type="ECO:0000313" key="4">
    <source>
        <dbReference type="Proteomes" id="UP000515135"/>
    </source>
</evidence>
<dbReference type="SMART" id="SM00102">
    <property type="entry name" value="ADF"/>
    <property type="match status" value="1"/>
</dbReference>